<dbReference type="EMBL" id="JAVDVW010000001">
    <property type="protein sequence ID" value="MDR7097665.1"/>
    <property type="molecule type" value="Genomic_DNA"/>
</dbReference>
<reference evidence="4 5" key="1">
    <citation type="submission" date="2023-07" db="EMBL/GenBank/DDBJ databases">
        <title>Sorghum-associated microbial communities from plants grown in Nebraska, USA.</title>
        <authorList>
            <person name="Schachtman D."/>
        </authorList>
    </citation>
    <scope>NUCLEOTIDE SEQUENCE [LARGE SCALE GENOMIC DNA]</scope>
    <source>
        <strain evidence="4 5">BE187</strain>
    </source>
</reference>
<keyword evidence="2" id="KW-0732">Signal</keyword>
<evidence type="ECO:0000256" key="1">
    <source>
        <dbReference type="SAM" id="MobiDB-lite"/>
    </source>
</evidence>
<feature type="compositionally biased region" description="Basic and acidic residues" evidence="1">
    <location>
        <begin position="100"/>
        <end position="115"/>
    </location>
</feature>
<feature type="signal peptide" evidence="2">
    <location>
        <begin position="1"/>
        <end position="28"/>
    </location>
</feature>
<protein>
    <recommendedName>
        <fullName evidence="3">DUF4124 domain-containing protein</fullName>
    </recommendedName>
</protein>
<feature type="region of interest" description="Disordered" evidence="1">
    <location>
        <begin position="84"/>
        <end position="119"/>
    </location>
</feature>
<comment type="caution">
    <text evidence="4">The sequence shown here is derived from an EMBL/GenBank/DDBJ whole genome shotgun (WGS) entry which is preliminary data.</text>
</comment>
<evidence type="ECO:0000313" key="5">
    <source>
        <dbReference type="Proteomes" id="UP001267878"/>
    </source>
</evidence>
<organism evidence="4 5">
    <name type="scientific">Agrilutibacter niabensis</name>
    <dbReference type="NCBI Taxonomy" id="380628"/>
    <lineage>
        <taxon>Bacteria</taxon>
        <taxon>Pseudomonadati</taxon>
        <taxon>Pseudomonadota</taxon>
        <taxon>Gammaproteobacteria</taxon>
        <taxon>Lysobacterales</taxon>
        <taxon>Lysobacteraceae</taxon>
        <taxon>Agrilutibacter</taxon>
    </lineage>
</organism>
<feature type="chain" id="PRO_5045960535" description="DUF4124 domain-containing protein" evidence="2">
    <location>
        <begin position="29"/>
        <end position="135"/>
    </location>
</feature>
<dbReference type="Proteomes" id="UP001267878">
    <property type="component" value="Unassembled WGS sequence"/>
</dbReference>
<dbReference type="Pfam" id="PF13511">
    <property type="entry name" value="DUF4124"/>
    <property type="match status" value="1"/>
</dbReference>
<name>A0ABU1VK04_9GAMM</name>
<dbReference type="InterPro" id="IPR025392">
    <property type="entry name" value="DUF4124"/>
</dbReference>
<keyword evidence="5" id="KW-1185">Reference proteome</keyword>
<feature type="region of interest" description="Disordered" evidence="1">
    <location>
        <begin position="41"/>
        <end position="72"/>
    </location>
</feature>
<accession>A0ABU1VK04</accession>
<proteinExistence type="predicted"/>
<evidence type="ECO:0000256" key="2">
    <source>
        <dbReference type="SAM" id="SignalP"/>
    </source>
</evidence>
<sequence length="135" mass="14550">MRSRMIRPLSPRLLLVLATVLFAPGAFAGTVYQWKDAKGVTHYADAPPPGQQGVKNRELQDAPAAPQQAALTPEEANCATARKNLEQLKSSQPVGLDANGDGKPDAPMTAEERAKQVQRTEWVLANHCKQPDAAP</sequence>
<feature type="compositionally biased region" description="Low complexity" evidence="1">
    <location>
        <begin position="61"/>
        <end position="72"/>
    </location>
</feature>
<evidence type="ECO:0000313" key="4">
    <source>
        <dbReference type="EMBL" id="MDR7097665.1"/>
    </source>
</evidence>
<feature type="domain" description="DUF4124" evidence="3">
    <location>
        <begin position="19"/>
        <end position="70"/>
    </location>
</feature>
<gene>
    <name evidence="4" type="ORF">J2X04_000012</name>
</gene>
<evidence type="ECO:0000259" key="3">
    <source>
        <dbReference type="Pfam" id="PF13511"/>
    </source>
</evidence>